<name>A0A379MVE2_9PROT</name>
<dbReference type="GO" id="GO:0006950">
    <property type="term" value="P:response to stress"/>
    <property type="evidence" value="ECO:0007669"/>
    <property type="project" value="TreeGrafter"/>
</dbReference>
<dbReference type="Pfam" id="PF12802">
    <property type="entry name" value="MarR_2"/>
    <property type="match status" value="1"/>
</dbReference>
<dbReference type="InterPro" id="IPR039422">
    <property type="entry name" value="MarR/SlyA-like"/>
</dbReference>
<protein>
    <submittedName>
        <fullName evidence="6">MarR family</fullName>
    </submittedName>
</protein>
<dbReference type="InterPro" id="IPR036390">
    <property type="entry name" value="WH_DNA-bd_sf"/>
</dbReference>
<reference evidence="6 7" key="1">
    <citation type="submission" date="2018-06" db="EMBL/GenBank/DDBJ databases">
        <authorList>
            <consortium name="Pathogen Informatics"/>
            <person name="Doyle S."/>
        </authorList>
    </citation>
    <scope>NUCLEOTIDE SEQUENCE [LARGE SCALE GENOMIC DNA]</scope>
    <source>
        <strain evidence="6 7">NCTC13291</strain>
    </source>
</reference>
<dbReference type="SMART" id="SM00347">
    <property type="entry name" value="HTH_MARR"/>
    <property type="match status" value="1"/>
</dbReference>
<dbReference type="PANTHER" id="PTHR33164">
    <property type="entry name" value="TRANSCRIPTIONAL REGULATOR, MARR FAMILY"/>
    <property type="match status" value="1"/>
</dbReference>
<dbReference type="AlphaFoldDB" id="A0A379MVE2"/>
<dbReference type="InterPro" id="IPR000835">
    <property type="entry name" value="HTH_MarR-typ"/>
</dbReference>
<sequence>MPDGLPGGHPAVKEKTPVSAGREHLFLREEELRAAQDLLFFGYRDFTAGADAMLAEIGLGRAHHRVLHFVGRRPGLTVGELLAILDITKQSLGRVLTPLVEGGYVEQATGRADRRQRLLSLTEAGRALERRLFERQRETVIRAYREAGPAAVDGFRRVMQGLMAPATRGLVERVATGMAEPPGAGGMRGGGPGLPGGAARPPVGAAGRAPGATAAPAGALPGEHPGTRR</sequence>
<dbReference type="EMBL" id="UGVN01000001">
    <property type="protein sequence ID" value="SUE37913.1"/>
    <property type="molecule type" value="Genomic_DNA"/>
</dbReference>
<feature type="region of interest" description="Disordered" evidence="4">
    <location>
        <begin position="177"/>
        <end position="229"/>
    </location>
</feature>
<dbReference type="PRINTS" id="PR00598">
    <property type="entry name" value="HTHMARR"/>
</dbReference>
<feature type="compositionally biased region" description="Gly residues" evidence="4">
    <location>
        <begin position="183"/>
        <end position="196"/>
    </location>
</feature>
<keyword evidence="2" id="KW-0238">DNA-binding</keyword>
<dbReference type="GO" id="GO:0003677">
    <property type="term" value="F:DNA binding"/>
    <property type="evidence" value="ECO:0007669"/>
    <property type="project" value="UniProtKB-KW"/>
</dbReference>
<organism evidence="6 7">
    <name type="scientific">Roseomonas mucosa</name>
    <dbReference type="NCBI Taxonomy" id="207340"/>
    <lineage>
        <taxon>Bacteria</taxon>
        <taxon>Pseudomonadati</taxon>
        <taxon>Pseudomonadota</taxon>
        <taxon>Alphaproteobacteria</taxon>
        <taxon>Acetobacterales</taxon>
        <taxon>Roseomonadaceae</taxon>
        <taxon>Roseomonas</taxon>
    </lineage>
</organism>
<keyword evidence="1" id="KW-0805">Transcription regulation</keyword>
<evidence type="ECO:0000313" key="7">
    <source>
        <dbReference type="Proteomes" id="UP000254919"/>
    </source>
</evidence>
<evidence type="ECO:0000256" key="2">
    <source>
        <dbReference type="ARBA" id="ARBA00023125"/>
    </source>
</evidence>
<dbReference type="PROSITE" id="PS50995">
    <property type="entry name" value="HTH_MARR_2"/>
    <property type="match status" value="1"/>
</dbReference>
<feature type="compositionally biased region" description="Basic and acidic residues" evidence="4">
    <location>
        <begin position="11"/>
        <end position="20"/>
    </location>
</feature>
<gene>
    <name evidence="6" type="ORF">NCTC13291_00372</name>
</gene>
<dbReference type="SUPFAM" id="SSF46785">
    <property type="entry name" value="Winged helix' DNA-binding domain"/>
    <property type="match status" value="1"/>
</dbReference>
<feature type="compositionally biased region" description="Low complexity" evidence="4">
    <location>
        <begin position="197"/>
        <end position="223"/>
    </location>
</feature>
<evidence type="ECO:0000256" key="3">
    <source>
        <dbReference type="ARBA" id="ARBA00023163"/>
    </source>
</evidence>
<dbReference type="InterPro" id="IPR036388">
    <property type="entry name" value="WH-like_DNA-bd_sf"/>
</dbReference>
<evidence type="ECO:0000256" key="4">
    <source>
        <dbReference type="SAM" id="MobiDB-lite"/>
    </source>
</evidence>
<dbReference type="GO" id="GO:0003700">
    <property type="term" value="F:DNA-binding transcription factor activity"/>
    <property type="evidence" value="ECO:0007669"/>
    <property type="project" value="InterPro"/>
</dbReference>
<keyword evidence="3" id="KW-0804">Transcription</keyword>
<evidence type="ECO:0000313" key="6">
    <source>
        <dbReference type="EMBL" id="SUE37913.1"/>
    </source>
</evidence>
<dbReference type="Proteomes" id="UP000254919">
    <property type="component" value="Unassembled WGS sequence"/>
</dbReference>
<evidence type="ECO:0000259" key="5">
    <source>
        <dbReference type="PROSITE" id="PS50995"/>
    </source>
</evidence>
<dbReference type="PROSITE" id="PS01117">
    <property type="entry name" value="HTH_MARR_1"/>
    <property type="match status" value="1"/>
</dbReference>
<proteinExistence type="predicted"/>
<dbReference type="InterPro" id="IPR023187">
    <property type="entry name" value="Tscrpt_reg_MarR-type_CS"/>
</dbReference>
<feature type="region of interest" description="Disordered" evidence="4">
    <location>
        <begin position="1"/>
        <end position="20"/>
    </location>
</feature>
<dbReference type="Gene3D" id="1.10.10.10">
    <property type="entry name" value="Winged helix-like DNA-binding domain superfamily/Winged helix DNA-binding domain"/>
    <property type="match status" value="1"/>
</dbReference>
<feature type="domain" description="HTH marR-type" evidence="5">
    <location>
        <begin position="24"/>
        <end position="164"/>
    </location>
</feature>
<accession>A0A379MVE2</accession>
<dbReference type="PANTHER" id="PTHR33164:SF44">
    <property type="entry name" value="TRANSCRIPTIONAL REGULATORY PROTEIN"/>
    <property type="match status" value="1"/>
</dbReference>
<evidence type="ECO:0000256" key="1">
    <source>
        <dbReference type="ARBA" id="ARBA00023015"/>
    </source>
</evidence>